<dbReference type="GO" id="GO:0061651">
    <property type="term" value="F:Atg12 conjugating enzyme activity"/>
    <property type="evidence" value="ECO:0007669"/>
    <property type="project" value="TreeGrafter"/>
</dbReference>
<dbReference type="PANTHER" id="PTHR14957:SF1">
    <property type="entry name" value="UBIQUITIN-LIKE-CONJUGATING ENZYME ATG10"/>
    <property type="match status" value="1"/>
</dbReference>
<dbReference type="Pfam" id="PF03987">
    <property type="entry name" value="Autophagy_act_C"/>
    <property type="match status" value="1"/>
</dbReference>
<evidence type="ECO:0000256" key="1">
    <source>
        <dbReference type="ARBA" id="ARBA00005696"/>
    </source>
</evidence>
<dbReference type="GO" id="GO:0000422">
    <property type="term" value="P:autophagy of mitochondrion"/>
    <property type="evidence" value="ECO:0007669"/>
    <property type="project" value="TreeGrafter"/>
</dbReference>
<sequence length="171" mass="19948">MTSLTIEDFNRCVEDIVNISDKLMDGWKLQQNEGLENGKYIVKKEQKVLPLEQEGSTNFLLIFEYHVAFNISYGVPVLCFNVWKQDGSILTIEQFWKANKKFKDSNMHDTLTQMDHPVLRRPFLTLHPCRTHEIMEPFLERSKNPVVSWLSVVGPFVHLNLTEEYVKICSS</sequence>
<keyword evidence="8" id="KW-1185">Reference proteome</keyword>
<evidence type="ECO:0000256" key="6">
    <source>
        <dbReference type="ARBA" id="ARBA00029833"/>
    </source>
</evidence>
<dbReference type="OrthoDB" id="4089664at2759"/>
<dbReference type="GO" id="GO:0000045">
    <property type="term" value="P:autophagosome assembly"/>
    <property type="evidence" value="ECO:0007669"/>
    <property type="project" value="TreeGrafter"/>
</dbReference>
<dbReference type="EMBL" id="CAACVG010002952">
    <property type="protein sequence ID" value="VEN37058.1"/>
    <property type="molecule type" value="Genomic_DNA"/>
</dbReference>
<dbReference type="GO" id="GO:0005829">
    <property type="term" value="C:cytosol"/>
    <property type="evidence" value="ECO:0007669"/>
    <property type="project" value="TreeGrafter"/>
</dbReference>
<dbReference type="GO" id="GO:0032446">
    <property type="term" value="P:protein modification by small protein conjugation"/>
    <property type="evidence" value="ECO:0007669"/>
    <property type="project" value="TreeGrafter"/>
</dbReference>
<comment type="similarity">
    <text evidence="1">Belongs to the ATG10 family.</text>
</comment>
<proteinExistence type="inferred from homology"/>
<organism evidence="7 8">
    <name type="scientific">Callosobruchus maculatus</name>
    <name type="common">Southern cowpea weevil</name>
    <name type="synonym">Pulse bruchid</name>
    <dbReference type="NCBI Taxonomy" id="64391"/>
    <lineage>
        <taxon>Eukaryota</taxon>
        <taxon>Metazoa</taxon>
        <taxon>Ecdysozoa</taxon>
        <taxon>Arthropoda</taxon>
        <taxon>Hexapoda</taxon>
        <taxon>Insecta</taxon>
        <taxon>Pterygota</taxon>
        <taxon>Neoptera</taxon>
        <taxon>Endopterygota</taxon>
        <taxon>Coleoptera</taxon>
        <taxon>Polyphaga</taxon>
        <taxon>Cucujiformia</taxon>
        <taxon>Chrysomeloidea</taxon>
        <taxon>Chrysomelidae</taxon>
        <taxon>Bruchinae</taxon>
        <taxon>Bruchini</taxon>
        <taxon>Callosobruchus</taxon>
    </lineage>
</organism>
<keyword evidence="5" id="KW-0072">Autophagy</keyword>
<evidence type="ECO:0000313" key="8">
    <source>
        <dbReference type="Proteomes" id="UP000410492"/>
    </source>
</evidence>
<keyword evidence="4" id="KW-0833">Ubl conjugation pathway</keyword>
<dbReference type="PANTHER" id="PTHR14957">
    <property type="entry name" value="UBIQUITIN-LIKE-CONJUGATING ENZYME ATG10"/>
    <property type="match status" value="1"/>
</dbReference>
<evidence type="ECO:0000256" key="3">
    <source>
        <dbReference type="ARBA" id="ARBA00022679"/>
    </source>
</evidence>
<accession>A0A653BN74</accession>
<dbReference type="Gene3D" id="3.30.1460.50">
    <property type="match status" value="1"/>
</dbReference>
<keyword evidence="3" id="KW-0808">Transferase</keyword>
<name>A0A653BN74_CALMS</name>
<dbReference type="AlphaFoldDB" id="A0A653BN74"/>
<dbReference type="Proteomes" id="UP000410492">
    <property type="component" value="Unassembled WGS sequence"/>
</dbReference>
<evidence type="ECO:0000256" key="4">
    <source>
        <dbReference type="ARBA" id="ARBA00022786"/>
    </source>
</evidence>
<protein>
    <recommendedName>
        <fullName evidence="2">Ubiquitin-like-conjugating enzyme ATG10</fullName>
    </recommendedName>
    <alternativeName>
        <fullName evidence="6">Autophagy-related protein 10</fullName>
    </alternativeName>
</protein>
<evidence type="ECO:0000313" key="7">
    <source>
        <dbReference type="EMBL" id="VEN37058.1"/>
    </source>
</evidence>
<reference evidence="7 8" key="1">
    <citation type="submission" date="2019-01" db="EMBL/GenBank/DDBJ databases">
        <authorList>
            <person name="Sayadi A."/>
        </authorList>
    </citation>
    <scope>NUCLEOTIDE SEQUENCE [LARGE SCALE GENOMIC DNA]</scope>
</reference>
<gene>
    <name evidence="7" type="ORF">CALMAC_LOCUS2433</name>
</gene>
<evidence type="ECO:0000256" key="2">
    <source>
        <dbReference type="ARBA" id="ARBA00021099"/>
    </source>
</evidence>
<evidence type="ECO:0000256" key="5">
    <source>
        <dbReference type="ARBA" id="ARBA00023006"/>
    </source>
</evidence>
<dbReference type="InterPro" id="IPR007135">
    <property type="entry name" value="Atg3/Atg10"/>
</dbReference>